<accession>A0A087UF80</accession>
<gene>
    <name evidence="2" type="ORF">X975_24352</name>
</gene>
<evidence type="ECO:0000256" key="1">
    <source>
        <dbReference type="SAM" id="SignalP"/>
    </source>
</evidence>
<keyword evidence="1" id="KW-0732">Signal</keyword>
<protein>
    <submittedName>
        <fullName evidence="2">Uncharacterized protein</fullName>
    </submittedName>
</protein>
<dbReference type="AlphaFoldDB" id="A0A087UF80"/>
<evidence type="ECO:0000313" key="2">
    <source>
        <dbReference type="EMBL" id="KFM76019.1"/>
    </source>
</evidence>
<name>A0A087UF80_STEMI</name>
<dbReference type="Proteomes" id="UP000054359">
    <property type="component" value="Unassembled WGS sequence"/>
</dbReference>
<organism evidence="2 3">
    <name type="scientific">Stegodyphus mimosarum</name>
    <name type="common">African social velvet spider</name>
    <dbReference type="NCBI Taxonomy" id="407821"/>
    <lineage>
        <taxon>Eukaryota</taxon>
        <taxon>Metazoa</taxon>
        <taxon>Ecdysozoa</taxon>
        <taxon>Arthropoda</taxon>
        <taxon>Chelicerata</taxon>
        <taxon>Arachnida</taxon>
        <taxon>Araneae</taxon>
        <taxon>Araneomorphae</taxon>
        <taxon>Entelegynae</taxon>
        <taxon>Eresoidea</taxon>
        <taxon>Eresidae</taxon>
        <taxon>Stegodyphus</taxon>
    </lineage>
</organism>
<evidence type="ECO:0000313" key="3">
    <source>
        <dbReference type="Proteomes" id="UP000054359"/>
    </source>
</evidence>
<sequence>MWSRMLDKWVLRLQCLILIILGIFATDSGSKDPFSQQPRLVVQDGNLILQSAFNRNVSLATRGQGSIVVNNADLGKLVSSAQSGGTLQSSTI</sequence>
<dbReference type="EMBL" id="KK119553">
    <property type="protein sequence ID" value="KFM76019.1"/>
    <property type="molecule type" value="Genomic_DNA"/>
</dbReference>
<feature type="signal peptide" evidence="1">
    <location>
        <begin position="1"/>
        <end position="25"/>
    </location>
</feature>
<proteinExistence type="predicted"/>
<reference evidence="2 3" key="1">
    <citation type="submission" date="2013-11" db="EMBL/GenBank/DDBJ databases">
        <title>Genome sequencing of Stegodyphus mimosarum.</title>
        <authorList>
            <person name="Bechsgaard J."/>
        </authorList>
    </citation>
    <scope>NUCLEOTIDE SEQUENCE [LARGE SCALE GENOMIC DNA]</scope>
</reference>
<keyword evidence="3" id="KW-1185">Reference proteome</keyword>
<feature type="non-terminal residue" evidence="2">
    <location>
        <position position="92"/>
    </location>
</feature>
<feature type="chain" id="PRO_5001830453" evidence="1">
    <location>
        <begin position="26"/>
        <end position="92"/>
    </location>
</feature>